<accession>A0A0P1ITR1</accession>
<evidence type="ECO:0000313" key="2">
    <source>
        <dbReference type="Proteomes" id="UP000051870"/>
    </source>
</evidence>
<name>A0A0P1ITR1_9RHOB</name>
<dbReference type="EMBL" id="CYTW01000003">
    <property type="protein sequence ID" value="CUK05063.1"/>
    <property type="molecule type" value="Genomic_DNA"/>
</dbReference>
<dbReference type="AlphaFoldDB" id="A0A0P1ITR1"/>
<proteinExistence type="predicted"/>
<evidence type="ECO:0000313" key="1">
    <source>
        <dbReference type="EMBL" id="CUK05063.1"/>
    </source>
</evidence>
<sequence length="85" mass="9233">MWRGQAFCAWMAFCVKTWRLIKRVALVNVTDAVGRLTTGLGCVAASQQGQSAAHLGFMAINMYLVRETFGGLSFAKSFTHAFGAV</sequence>
<organism evidence="1 2">
    <name type="scientific">Shimia thalassica</name>
    <dbReference type="NCBI Taxonomy" id="1715693"/>
    <lineage>
        <taxon>Bacteria</taxon>
        <taxon>Pseudomonadati</taxon>
        <taxon>Pseudomonadota</taxon>
        <taxon>Alphaproteobacteria</taxon>
        <taxon>Rhodobacterales</taxon>
        <taxon>Roseobacteraceae</taxon>
    </lineage>
</organism>
<protein>
    <submittedName>
        <fullName evidence="1">Uncharacterized protein</fullName>
    </submittedName>
</protein>
<dbReference type="Proteomes" id="UP000051870">
    <property type="component" value="Unassembled WGS sequence"/>
</dbReference>
<keyword evidence="2" id="KW-1185">Reference proteome</keyword>
<reference evidence="2" key="1">
    <citation type="submission" date="2015-09" db="EMBL/GenBank/DDBJ databases">
        <authorList>
            <person name="Rodrigo-Torres Lidia"/>
            <person name="Arahal R.David."/>
        </authorList>
    </citation>
    <scope>NUCLEOTIDE SEQUENCE [LARGE SCALE GENOMIC DNA]</scope>
    <source>
        <strain evidence="2">CECT 7735</strain>
    </source>
</reference>
<gene>
    <name evidence="1" type="ORF">PH7735_02855</name>
</gene>
<dbReference type="STRING" id="1715693.PH7735_02855"/>